<proteinExistence type="predicted"/>
<feature type="domain" description="PTC1-like winged helix-turn-helix" evidence="3">
    <location>
        <begin position="157"/>
        <end position="238"/>
    </location>
</feature>
<protein>
    <recommendedName>
        <fullName evidence="3">PTC1-like winged helix-turn-helix domain-containing protein</fullName>
    </recommendedName>
</protein>
<dbReference type="Proteomes" id="UP001227230">
    <property type="component" value="Chromosome 7"/>
</dbReference>
<keyword evidence="1" id="KW-0175">Coiled coil</keyword>
<feature type="compositionally biased region" description="Acidic residues" evidence="2">
    <location>
        <begin position="94"/>
        <end position="105"/>
    </location>
</feature>
<evidence type="ECO:0000259" key="3">
    <source>
        <dbReference type="Pfam" id="PF25874"/>
    </source>
</evidence>
<gene>
    <name evidence="4" type="ORF">VitviT2T_011286</name>
</gene>
<accession>A0ABY9CAA5</accession>
<feature type="coiled-coil region" evidence="1">
    <location>
        <begin position="277"/>
        <end position="368"/>
    </location>
</feature>
<evidence type="ECO:0000256" key="1">
    <source>
        <dbReference type="SAM" id="Coils"/>
    </source>
</evidence>
<evidence type="ECO:0000313" key="5">
    <source>
        <dbReference type="Proteomes" id="UP001227230"/>
    </source>
</evidence>
<dbReference type="PANTHER" id="PTHR46740">
    <property type="entry name" value="PROTEIN DYAD"/>
    <property type="match status" value="1"/>
</dbReference>
<feature type="compositionally biased region" description="Polar residues" evidence="2">
    <location>
        <begin position="561"/>
        <end position="570"/>
    </location>
</feature>
<organism evidence="4 5">
    <name type="scientific">Vitis vinifera</name>
    <name type="common">Grape</name>
    <dbReference type="NCBI Taxonomy" id="29760"/>
    <lineage>
        <taxon>Eukaryota</taxon>
        <taxon>Viridiplantae</taxon>
        <taxon>Streptophyta</taxon>
        <taxon>Embryophyta</taxon>
        <taxon>Tracheophyta</taxon>
        <taxon>Spermatophyta</taxon>
        <taxon>Magnoliopsida</taxon>
        <taxon>eudicotyledons</taxon>
        <taxon>Gunneridae</taxon>
        <taxon>Pentapetalae</taxon>
        <taxon>rosids</taxon>
        <taxon>Vitales</taxon>
        <taxon>Vitaceae</taxon>
        <taxon>Viteae</taxon>
        <taxon>Vitis</taxon>
    </lineage>
</organism>
<evidence type="ECO:0000313" key="4">
    <source>
        <dbReference type="EMBL" id="WJZ92280.1"/>
    </source>
</evidence>
<sequence length="621" mass="70370">MVQWGACRRVFITQHGENNSQLSSNTVEKDGDEEAMVADSHLIKDSQKSKRLCSVPRQEPNAVRSEKLWDSCHRVFINQQGENNQQPPSSIVKEDDDSDRDDETITAEPLVPEERQKRKRTCPIQFQEMDTARYQKQRQSRHCNNNKKNKVKSSINRWSEDRYKLAEESMLEILKAEGAVFGNAITRPALRSAARKRIGDTGLLDHLLKHIDGKVAPGGAERFRRWHNTNGVMEYWLEGADMVDIRREAGVQDPFWVPTTSSEPGDLSHDPIIAQELKLLKAEMAKMKKDVQNLVSKKREEVQPSTTNQRPKLNSSLLQLQETRKELENWKAKTEKQLTEISNSLNSMQEMHEELVEWKAKIEQQLTETSNSLSVVQVSNQCATFSPSASGEWENWFGSNELGNIPVDFPNWLENGDLVDMVPEEIVPDPYKAPPSEEKPSNILVKIEPKTTGQDPCQASPPGKKLPSDNLVDIEREATVQQLYLAPPPVEKPHDARFNIEPKALGLDLYQGPSTWKRPSNNPSIDPSCTRELELLKEELAAVKRDVQDLEPNKPEEDSVDSTPNSSSCTDLDLDNSLLLMQEMQKELVKWKAKIEQQLAGISVTLNGMHSKLVPKVETVE</sequence>
<dbReference type="Pfam" id="PF25874">
    <property type="entry name" value="WHD_plant_repro"/>
    <property type="match status" value="1"/>
</dbReference>
<reference evidence="4 5" key="1">
    <citation type="journal article" date="2023" name="Hortic Res">
        <title>The complete reference genome for grapevine (Vitis vinifera L.) genetics and breeding.</title>
        <authorList>
            <person name="Shi X."/>
            <person name="Cao S."/>
            <person name="Wang X."/>
            <person name="Huang S."/>
            <person name="Wang Y."/>
            <person name="Liu Z."/>
            <person name="Liu W."/>
            <person name="Leng X."/>
            <person name="Peng Y."/>
            <person name="Wang N."/>
            <person name="Wang Y."/>
            <person name="Ma Z."/>
            <person name="Xu X."/>
            <person name="Zhang F."/>
            <person name="Xue H."/>
            <person name="Zhong H."/>
            <person name="Wang Y."/>
            <person name="Zhang K."/>
            <person name="Velt A."/>
            <person name="Avia K."/>
            <person name="Holtgrawe D."/>
            <person name="Grimplet J."/>
            <person name="Matus J.T."/>
            <person name="Ware D."/>
            <person name="Wu X."/>
            <person name="Wang H."/>
            <person name="Liu C."/>
            <person name="Fang Y."/>
            <person name="Rustenholz C."/>
            <person name="Cheng Z."/>
            <person name="Xiao H."/>
            <person name="Zhou Y."/>
        </authorList>
    </citation>
    <scope>NUCLEOTIDE SEQUENCE [LARGE SCALE GENOMIC DNA]</scope>
    <source>
        <strain evidence="5">cv. Pinot noir / PN40024</strain>
        <tissue evidence="4">Leaf</tissue>
    </source>
</reference>
<evidence type="ECO:0000256" key="2">
    <source>
        <dbReference type="SAM" id="MobiDB-lite"/>
    </source>
</evidence>
<keyword evidence="5" id="KW-1185">Reference proteome</keyword>
<feature type="compositionally biased region" description="Basic and acidic residues" evidence="2">
    <location>
        <begin position="545"/>
        <end position="557"/>
    </location>
</feature>
<dbReference type="InterPro" id="IPR044221">
    <property type="entry name" value="DYAD/AMEIOTIC1"/>
</dbReference>
<dbReference type="InterPro" id="IPR059080">
    <property type="entry name" value="WHD_PTC1"/>
</dbReference>
<dbReference type="PANTHER" id="PTHR46740:SF1">
    <property type="entry name" value="DYAD PROTEIN"/>
    <property type="match status" value="1"/>
</dbReference>
<feature type="region of interest" description="Disordered" evidence="2">
    <location>
        <begin position="545"/>
        <end position="570"/>
    </location>
</feature>
<feature type="region of interest" description="Disordered" evidence="2">
    <location>
        <begin position="78"/>
        <end position="105"/>
    </location>
</feature>
<feature type="compositionally biased region" description="Polar residues" evidence="2">
    <location>
        <begin position="78"/>
        <end position="89"/>
    </location>
</feature>
<dbReference type="EMBL" id="CP126654">
    <property type="protein sequence ID" value="WJZ92280.1"/>
    <property type="molecule type" value="Genomic_DNA"/>
</dbReference>
<name>A0ABY9CAA5_VITVI</name>